<dbReference type="EMBL" id="OCNK01000003">
    <property type="protein sequence ID" value="SOE01214.1"/>
    <property type="molecule type" value="Genomic_DNA"/>
</dbReference>
<evidence type="ECO:0000256" key="4">
    <source>
        <dbReference type="PIRSR" id="PIRSR000390-2"/>
    </source>
</evidence>
<gene>
    <name evidence="6" type="ORF">SAMN06272739_3033</name>
</gene>
<dbReference type="Gene3D" id="3.40.640.10">
    <property type="entry name" value="Type I PLP-dependent aspartate aminotransferase-like (Major domain)"/>
    <property type="match status" value="1"/>
</dbReference>
<proteinExistence type="inferred from homology"/>
<dbReference type="InterPro" id="IPR000653">
    <property type="entry name" value="DegT/StrS_aminotransferase"/>
</dbReference>
<dbReference type="GO" id="GO:0008483">
    <property type="term" value="F:transaminase activity"/>
    <property type="evidence" value="ECO:0007669"/>
    <property type="project" value="TreeGrafter"/>
</dbReference>
<dbReference type="OrthoDB" id="5342089at2"/>
<dbReference type="Pfam" id="PF01041">
    <property type="entry name" value="DegT_DnrJ_EryC1"/>
    <property type="match status" value="1"/>
</dbReference>
<dbReference type="GO" id="GO:0030170">
    <property type="term" value="F:pyridoxal phosphate binding"/>
    <property type="evidence" value="ECO:0007669"/>
    <property type="project" value="TreeGrafter"/>
</dbReference>
<name>A0A286H1M7_9ACTN</name>
<organism evidence="6 7">
    <name type="scientific">Blastococcus haudaquaticus</name>
    <dbReference type="NCBI Taxonomy" id="1938745"/>
    <lineage>
        <taxon>Bacteria</taxon>
        <taxon>Bacillati</taxon>
        <taxon>Actinomycetota</taxon>
        <taxon>Actinomycetes</taxon>
        <taxon>Geodermatophilales</taxon>
        <taxon>Geodermatophilaceae</taxon>
        <taxon>Blastococcus</taxon>
    </lineage>
</organism>
<evidence type="ECO:0000256" key="2">
    <source>
        <dbReference type="ARBA" id="ARBA00037999"/>
    </source>
</evidence>
<dbReference type="GO" id="GO:0000271">
    <property type="term" value="P:polysaccharide biosynthetic process"/>
    <property type="evidence" value="ECO:0007669"/>
    <property type="project" value="TreeGrafter"/>
</dbReference>
<evidence type="ECO:0000256" key="5">
    <source>
        <dbReference type="RuleBase" id="RU004508"/>
    </source>
</evidence>
<comment type="similarity">
    <text evidence="2 5">Belongs to the DegT/DnrJ/EryC1 family.</text>
</comment>
<protein>
    <submittedName>
        <fullName evidence="6">dTDP-4-amino-4,6-dideoxygalactose transaminase</fullName>
    </submittedName>
</protein>
<dbReference type="InterPro" id="IPR015424">
    <property type="entry name" value="PyrdxlP-dep_Trfase"/>
</dbReference>
<accession>A0A286H1M7</accession>
<evidence type="ECO:0000313" key="6">
    <source>
        <dbReference type="EMBL" id="SOE01214.1"/>
    </source>
</evidence>
<dbReference type="SUPFAM" id="SSF53383">
    <property type="entry name" value="PLP-dependent transferases"/>
    <property type="match status" value="1"/>
</dbReference>
<dbReference type="PANTHER" id="PTHR30244">
    <property type="entry name" value="TRANSAMINASE"/>
    <property type="match status" value="1"/>
</dbReference>
<reference evidence="7" key="1">
    <citation type="submission" date="2017-09" db="EMBL/GenBank/DDBJ databases">
        <authorList>
            <person name="Varghese N."/>
            <person name="Submissions S."/>
        </authorList>
    </citation>
    <scope>NUCLEOTIDE SEQUENCE [LARGE SCALE GENOMIC DNA]</scope>
    <source>
        <strain evidence="7">DSM 44270</strain>
    </source>
</reference>
<keyword evidence="1 4" id="KW-0663">Pyridoxal phosphate</keyword>
<sequence>MVAHELIRFQAPTLPSLREVEPWFAEAERLRWFSNGGPCVARLERACADRLGLEHPGVAVNNATSGLMVALRAVLGTPQGQRRLVAVPSFTFIASINAVRWAGFEPVFIDVDPYDWQPSEASLAQLRGLRSSLAGVLQCSTFGTAPSRVRRTSLAAAALDLGVPVIVDSAAGFGAVDEDGCTLGDQGEAEIFSFHATKPFAVGEGGLVTSRSAAVLDSLTELVNFGFDNTRSVTGHLGINGKMPELTAAVGLAVLDRFDHVLAHRRAAAEWLRSELEPAGLAFQGGSAGSTFQFVPVALPSGASRDLLLQKAHDARIEVRAYFDPPMHQLPVFASVQRAGELRVTESLSQRIVALPMANDLSAGSLERIRDLVLRVVTTTPRRPRFMASPAPSSRAPRIVPHPLKVIAGSAAEGPGVAPVAASRPVP</sequence>
<evidence type="ECO:0000256" key="3">
    <source>
        <dbReference type="PIRSR" id="PIRSR000390-1"/>
    </source>
</evidence>
<feature type="active site" description="Proton acceptor" evidence="3">
    <location>
        <position position="198"/>
    </location>
</feature>
<feature type="modified residue" description="N6-(pyridoxal phosphate)lysine" evidence="4">
    <location>
        <position position="198"/>
    </location>
</feature>
<dbReference type="RefSeq" id="WP_097184688.1">
    <property type="nucleotide sequence ID" value="NZ_OCNK01000003.1"/>
</dbReference>
<evidence type="ECO:0000256" key="1">
    <source>
        <dbReference type="ARBA" id="ARBA00022898"/>
    </source>
</evidence>
<dbReference type="InterPro" id="IPR015421">
    <property type="entry name" value="PyrdxlP-dep_Trfase_major"/>
</dbReference>
<dbReference type="PIRSF" id="PIRSF000390">
    <property type="entry name" value="PLP_StrS"/>
    <property type="match status" value="1"/>
</dbReference>
<dbReference type="PANTHER" id="PTHR30244:SF9">
    <property type="entry name" value="PROTEIN RV3402C"/>
    <property type="match status" value="1"/>
</dbReference>
<dbReference type="Proteomes" id="UP000219482">
    <property type="component" value="Unassembled WGS sequence"/>
</dbReference>
<evidence type="ECO:0000313" key="7">
    <source>
        <dbReference type="Proteomes" id="UP000219482"/>
    </source>
</evidence>
<keyword evidence="7" id="KW-1185">Reference proteome</keyword>
<dbReference type="AlphaFoldDB" id="A0A286H1M7"/>